<feature type="region of interest" description="Disordered" evidence="1">
    <location>
        <begin position="18"/>
        <end position="42"/>
    </location>
</feature>
<reference evidence="2" key="2">
    <citation type="submission" date="2021-01" db="UniProtKB">
        <authorList>
            <consortium name="EnsemblPlants"/>
        </authorList>
    </citation>
    <scope>IDENTIFICATION</scope>
</reference>
<evidence type="ECO:0000256" key="1">
    <source>
        <dbReference type="SAM" id="MobiDB-lite"/>
    </source>
</evidence>
<dbReference type="EnsemblPlants" id="QL02p056495:mrna">
    <property type="protein sequence ID" value="QL02p056495:mrna"/>
    <property type="gene ID" value="QL02p056495"/>
</dbReference>
<dbReference type="Proteomes" id="UP000594261">
    <property type="component" value="Chromosome 2"/>
</dbReference>
<sequence length="108" mass="11915">MDRKMQQRKRCHHRCRALSLSPSLSPPPPLLNNLTSPSSSPSISIGPELLRVDVERIRRQMQEVVVGSYRAFIAASGASLLFKKCGGWVLGFNVSLVIEEVWVVASGI</sequence>
<dbReference type="Gramene" id="QL02p056495:mrna">
    <property type="protein sequence ID" value="QL02p056495:mrna"/>
    <property type="gene ID" value="QL02p056495"/>
</dbReference>
<protein>
    <submittedName>
        <fullName evidence="2">Uncharacterized protein</fullName>
    </submittedName>
</protein>
<accession>A0A7N2KX02</accession>
<name>A0A7N2KX02_QUELO</name>
<organism evidence="2 3">
    <name type="scientific">Quercus lobata</name>
    <name type="common">Valley oak</name>
    <dbReference type="NCBI Taxonomy" id="97700"/>
    <lineage>
        <taxon>Eukaryota</taxon>
        <taxon>Viridiplantae</taxon>
        <taxon>Streptophyta</taxon>
        <taxon>Embryophyta</taxon>
        <taxon>Tracheophyta</taxon>
        <taxon>Spermatophyta</taxon>
        <taxon>Magnoliopsida</taxon>
        <taxon>eudicotyledons</taxon>
        <taxon>Gunneridae</taxon>
        <taxon>Pentapetalae</taxon>
        <taxon>rosids</taxon>
        <taxon>fabids</taxon>
        <taxon>Fagales</taxon>
        <taxon>Fagaceae</taxon>
        <taxon>Quercus</taxon>
    </lineage>
</organism>
<dbReference type="InParanoid" id="A0A7N2KX02"/>
<keyword evidence="3" id="KW-1185">Reference proteome</keyword>
<feature type="compositionally biased region" description="Low complexity" evidence="1">
    <location>
        <begin position="31"/>
        <end position="42"/>
    </location>
</feature>
<dbReference type="AlphaFoldDB" id="A0A7N2KX02"/>
<evidence type="ECO:0000313" key="2">
    <source>
        <dbReference type="EnsemblPlants" id="QL02p056495:mrna"/>
    </source>
</evidence>
<proteinExistence type="predicted"/>
<evidence type="ECO:0000313" key="3">
    <source>
        <dbReference type="Proteomes" id="UP000594261"/>
    </source>
</evidence>
<reference evidence="3" key="1">
    <citation type="journal article" date="2016" name="G3 (Bethesda)">
        <title>First Draft Assembly and Annotation of the Genome of a California Endemic Oak Quercus lobata Nee (Fagaceae).</title>
        <authorList>
            <person name="Sork V.L."/>
            <person name="Fitz-Gibbon S.T."/>
            <person name="Puiu D."/>
            <person name="Crepeau M."/>
            <person name="Gugger P.F."/>
            <person name="Sherman R."/>
            <person name="Stevens K."/>
            <person name="Langley C.H."/>
            <person name="Pellegrini M."/>
            <person name="Salzberg S.L."/>
        </authorList>
    </citation>
    <scope>NUCLEOTIDE SEQUENCE [LARGE SCALE GENOMIC DNA]</scope>
    <source>
        <strain evidence="3">cv. SW786</strain>
    </source>
</reference>